<comment type="function">
    <text evidence="3">RNA-binding nucleolar protein required for pre-rRNA processing. Involved in production of 18S rRNA and assembly of small ribosomal subunit.</text>
</comment>
<evidence type="ECO:0000256" key="1">
    <source>
        <dbReference type="ARBA" id="ARBA00022737"/>
    </source>
</evidence>
<protein>
    <submittedName>
        <fullName evidence="6">CPL domain-containing protein</fullName>
    </submittedName>
</protein>
<feature type="region of interest" description="Disordered" evidence="4">
    <location>
        <begin position="654"/>
        <end position="729"/>
    </location>
</feature>
<proteinExistence type="predicted"/>
<feature type="compositionally biased region" description="Basic and acidic residues" evidence="4">
    <location>
        <begin position="113"/>
        <end position="136"/>
    </location>
</feature>
<feature type="compositionally biased region" description="Basic and acidic residues" evidence="4">
    <location>
        <begin position="662"/>
        <end position="684"/>
    </location>
</feature>
<keyword evidence="7" id="KW-1185">Reference proteome</keyword>
<dbReference type="Pfam" id="PF08144">
    <property type="entry name" value="CPL"/>
    <property type="match status" value="1"/>
</dbReference>
<feature type="compositionally biased region" description="Acidic residues" evidence="4">
    <location>
        <begin position="47"/>
        <end position="57"/>
    </location>
</feature>
<reference evidence="6 7" key="1">
    <citation type="journal article" date="2021" name="Nat. Commun.">
        <title>Genetic determinants of endophytism in the Arabidopsis root mycobiome.</title>
        <authorList>
            <person name="Mesny F."/>
            <person name="Miyauchi S."/>
            <person name="Thiergart T."/>
            <person name="Pickel B."/>
            <person name="Atanasova L."/>
            <person name="Karlsson M."/>
            <person name="Huettel B."/>
            <person name="Barry K.W."/>
            <person name="Haridas S."/>
            <person name="Chen C."/>
            <person name="Bauer D."/>
            <person name="Andreopoulos W."/>
            <person name="Pangilinan J."/>
            <person name="LaButti K."/>
            <person name="Riley R."/>
            <person name="Lipzen A."/>
            <person name="Clum A."/>
            <person name="Drula E."/>
            <person name="Henrissat B."/>
            <person name="Kohler A."/>
            <person name="Grigoriev I.V."/>
            <person name="Martin F.M."/>
            <person name="Hacquard S."/>
        </authorList>
    </citation>
    <scope>NUCLEOTIDE SEQUENCE [LARGE SCALE GENOMIC DNA]</scope>
    <source>
        <strain evidence="6 7">MPI-SDFR-AT-0080</strain>
    </source>
</reference>
<dbReference type="PANTHER" id="PTHR13389">
    <property type="entry name" value="PUMILIO HOMOLOG 3"/>
    <property type="match status" value="1"/>
</dbReference>
<keyword evidence="2" id="KW-0694">RNA-binding</keyword>
<dbReference type="Gene3D" id="1.25.10.10">
    <property type="entry name" value="Leucine-rich Repeat Variant"/>
    <property type="match status" value="1"/>
</dbReference>
<evidence type="ECO:0000313" key="6">
    <source>
        <dbReference type="EMBL" id="KAH7027105.1"/>
    </source>
</evidence>
<dbReference type="InterPro" id="IPR016024">
    <property type="entry name" value="ARM-type_fold"/>
</dbReference>
<organism evidence="6 7">
    <name type="scientific">Macrophomina phaseolina</name>
    <dbReference type="NCBI Taxonomy" id="35725"/>
    <lineage>
        <taxon>Eukaryota</taxon>
        <taxon>Fungi</taxon>
        <taxon>Dikarya</taxon>
        <taxon>Ascomycota</taxon>
        <taxon>Pezizomycotina</taxon>
        <taxon>Dothideomycetes</taxon>
        <taxon>Dothideomycetes incertae sedis</taxon>
        <taxon>Botryosphaeriales</taxon>
        <taxon>Botryosphaeriaceae</taxon>
        <taxon>Macrophomina</taxon>
    </lineage>
</organism>
<comment type="caution">
    <text evidence="6">The sequence shown here is derived from an EMBL/GenBank/DDBJ whole genome shotgun (WGS) entry which is preliminary data.</text>
</comment>
<dbReference type="SMART" id="SM00025">
    <property type="entry name" value="Pumilio"/>
    <property type="match status" value="5"/>
</dbReference>
<name>A0ABQ8FUC2_9PEZI</name>
<evidence type="ECO:0000256" key="2">
    <source>
        <dbReference type="ARBA" id="ARBA00022884"/>
    </source>
</evidence>
<accession>A0ABQ8FUC2</accession>
<dbReference type="InterPro" id="IPR001313">
    <property type="entry name" value="Pumilio_RNA-bd_rpt"/>
</dbReference>
<evidence type="ECO:0000256" key="4">
    <source>
        <dbReference type="SAM" id="MobiDB-lite"/>
    </source>
</evidence>
<dbReference type="SUPFAM" id="SSF48371">
    <property type="entry name" value="ARM repeat"/>
    <property type="match status" value="1"/>
</dbReference>
<evidence type="ECO:0000256" key="3">
    <source>
        <dbReference type="ARBA" id="ARBA00024893"/>
    </source>
</evidence>
<dbReference type="PANTHER" id="PTHR13389:SF0">
    <property type="entry name" value="PUMILIO HOMOLOG 3"/>
    <property type="match status" value="1"/>
</dbReference>
<feature type="compositionally biased region" description="Basic and acidic residues" evidence="4">
    <location>
        <begin position="691"/>
        <end position="715"/>
    </location>
</feature>
<feature type="region of interest" description="Disordered" evidence="4">
    <location>
        <begin position="1"/>
        <end position="136"/>
    </location>
</feature>
<dbReference type="Proteomes" id="UP000774617">
    <property type="component" value="Unassembled WGS sequence"/>
</dbReference>
<dbReference type="EMBL" id="JAGTJR010000052">
    <property type="protein sequence ID" value="KAH7027105.1"/>
    <property type="molecule type" value="Genomic_DNA"/>
</dbReference>
<sequence length="729" mass="80899">MAGVKRKQSEVPASKVSGDKKIKTAKKPAAKPVKEAKKQKHARREEPEDLEESDTTESENGFAGFSAKEGANESDSDESMASGSDSDVEMEDAHAEKATKKPAVNGEGSGNSREAHQKQKQLAKERKMNKPLGDELHRSKKIWERLRMKSHVPKDERKKLVAELFDIITGRVKEFVFKHDATRVIQCALKYSTPDQRKMIAKELKGEYKALAESRYAKFLVGKILVEGDAETRDMIISEFYGSVKRMINHPEASWILDDIYRGMATQKQKSRLLREWYGTEFAVFKAGKDEEVTANLSEILAKTPEKRRPIMDFCRNMINALVQKKMTGFTMLHDAMLQYFLSTKPGSEEATEFLELIKGDEEGDLLKNLAFTKNGARVACLALAYGTAKDRKNILKVYKETIEVMAYDAHAHQVLLAALDVVDDTVLTTKLIFPELLSTNSSIEVQQEKLLNLAVDKIGRISILYPLCGRTKWLFPTPEDPAVLDEIHAIRATTSKKDPEVRRKEIVKAYSATLLSVIAADPSALAQSSFGCQLITEALLGADGERSSAVKAVAALAAGDPSAEDHLSHMPHAGRMFKTLATGGHFDPKTKTTELVEPPLGFHNALYEEIKDYLIEWATGDSSFVVVALVEAEGFDKKEKVLKALKKNKDKLEKAANGGEGTKKSKKDESEKQSKKNKDKLEKAANGGEGTKKSKKDESEKQSKKNKGDKDAKKLSGNPGSRILLEKL</sequence>
<dbReference type="InterPro" id="IPR011989">
    <property type="entry name" value="ARM-like"/>
</dbReference>
<dbReference type="PROSITE" id="PS50303">
    <property type="entry name" value="PUM_HD"/>
    <property type="match status" value="1"/>
</dbReference>
<gene>
    <name evidence="6" type="ORF">B0J12DRAFT_634216</name>
</gene>
<dbReference type="InterPro" id="IPR012959">
    <property type="entry name" value="CPL_dom"/>
</dbReference>
<dbReference type="InterPro" id="IPR033133">
    <property type="entry name" value="PUM-HD"/>
</dbReference>
<keyword evidence="1" id="KW-0677">Repeat</keyword>
<evidence type="ECO:0000313" key="7">
    <source>
        <dbReference type="Proteomes" id="UP000774617"/>
    </source>
</evidence>
<dbReference type="InterPro" id="IPR040059">
    <property type="entry name" value="PUM3"/>
</dbReference>
<feature type="domain" description="PUM-HD" evidence="5">
    <location>
        <begin position="144"/>
        <end position="515"/>
    </location>
</feature>
<evidence type="ECO:0000259" key="5">
    <source>
        <dbReference type="PROSITE" id="PS50303"/>
    </source>
</evidence>